<feature type="active site" description="Nucleophile" evidence="7">
    <location>
        <position position="122"/>
    </location>
</feature>
<feature type="domain" description="PNPLA" evidence="9">
    <location>
        <begin position="78"/>
        <end position="285"/>
    </location>
</feature>
<dbReference type="GO" id="GO:0016042">
    <property type="term" value="P:lipid catabolic process"/>
    <property type="evidence" value="ECO:0007669"/>
    <property type="project" value="UniProtKB-UniRule"/>
</dbReference>
<feature type="short sequence motif" description="DGA/G" evidence="7">
    <location>
        <begin position="272"/>
        <end position="274"/>
    </location>
</feature>
<feature type="active site" description="Proton acceptor" evidence="7">
    <location>
        <position position="571"/>
    </location>
</feature>
<keyword evidence="5 7" id="KW-0443">Lipid metabolism</keyword>
<evidence type="ECO:0000256" key="7">
    <source>
        <dbReference type="PROSITE-ProRule" id="PRU01161"/>
    </source>
</evidence>
<evidence type="ECO:0000256" key="1">
    <source>
        <dbReference type="ARBA" id="ARBA00010240"/>
    </source>
</evidence>
<feature type="short sequence motif" description="DGA/G" evidence="7">
    <location>
        <begin position="571"/>
        <end position="573"/>
    </location>
</feature>
<dbReference type="PROSITE" id="PS51635">
    <property type="entry name" value="PNPLA"/>
    <property type="match status" value="2"/>
</dbReference>
<dbReference type="InterPro" id="IPR002641">
    <property type="entry name" value="PNPLA_dom"/>
</dbReference>
<keyword evidence="11" id="KW-1185">Reference proteome</keyword>
<keyword evidence="3" id="KW-0611">Plant defense</keyword>
<dbReference type="GO" id="GO:0006952">
    <property type="term" value="P:defense response"/>
    <property type="evidence" value="ECO:0007669"/>
    <property type="project" value="UniProtKB-KW"/>
</dbReference>
<keyword evidence="4 7" id="KW-0442">Lipid degradation</keyword>
<feature type="active site" description="Nucleophile" evidence="7">
    <location>
        <position position="420"/>
    </location>
</feature>
<dbReference type="FunFam" id="3.40.1090.10:FF:000005">
    <property type="entry name" value="Patatin"/>
    <property type="match status" value="1"/>
</dbReference>
<evidence type="ECO:0000313" key="10">
    <source>
        <dbReference type="EnsemblPlants" id="ONIVA07G21080.1"/>
    </source>
</evidence>
<dbReference type="eggNOG" id="KOG0513">
    <property type="taxonomic scope" value="Eukaryota"/>
</dbReference>
<dbReference type="GO" id="GO:0004620">
    <property type="term" value="F:phospholipase activity"/>
    <property type="evidence" value="ECO:0007669"/>
    <property type="project" value="TreeGrafter"/>
</dbReference>
<dbReference type="Gramene" id="ONIVA07G21080.1">
    <property type="protein sequence ID" value="ONIVA07G21080.1"/>
    <property type="gene ID" value="ONIVA07G21080"/>
</dbReference>
<dbReference type="SUPFAM" id="SSF52151">
    <property type="entry name" value="FabD/lysophospholipase-like"/>
    <property type="match status" value="2"/>
</dbReference>
<evidence type="ECO:0000256" key="4">
    <source>
        <dbReference type="ARBA" id="ARBA00022963"/>
    </source>
</evidence>
<dbReference type="PANTHER" id="PTHR32176:SF45">
    <property type="entry name" value="PATATIN"/>
    <property type="match status" value="1"/>
</dbReference>
<evidence type="ECO:0000256" key="5">
    <source>
        <dbReference type="ARBA" id="ARBA00023098"/>
    </source>
</evidence>
<feature type="short sequence motif" description="GXGXXG" evidence="7">
    <location>
        <begin position="380"/>
        <end position="385"/>
    </location>
</feature>
<reference evidence="10" key="2">
    <citation type="submission" date="2018-04" db="EMBL/GenBank/DDBJ databases">
        <title>OnivRS2 (Oryza nivara Reference Sequence Version 2).</title>
        <authorList>
            <person name="Zhang J."/>
            <person name="Kudrna D."/>
            <person name="Lee S."/>
            <person name="Talag J."/>
            <person name="Rajasekar S."/>
            <person name="Welchert J."/>
            <person name="Hsing Y.-I."/>
            <person name="Wing R.A."/>
        </authorList>
    </citation>
    <scope>NUCLEOTIDE SEQUENCE [LARGE SCALE GENOMIC DNA]</scope>
    <source>
        <strain evidence="10">SL10</strain>
    </source>
</reference>
<dbReference type="Gene3D" id="3.40.1090.10">
    <property type="entry name" value="Cytosolic phospholipase A2 catalytic domain"/>
    <property type="match status" value="2"/>
</dbReference>
<dbReference type="AlphaFoldDB" id="A0A0E0I3S7"/>
<comment type="function">
    <text evidence="8">Lipolytic acyl hydrolase (LAH).</text>
</comment>
<feature type="active site" description="Proton acceptor" evidence="7">
    <location>
        <position position="272"/>
    </location>
</feature>
<feature type="short sequence motif" description="GXSXG" evidence="7">
    <location>
        <begin position="418"/>
        <end position="422"/>
    </location>
</feature>
<dbReference type="OMA" id="YQDYDPL"/>
<sequence length="777" mass="85041">MSGRIEEWWRHGRQRSLVEGTVSGSGGQPGCIASALMAARMLRFTTARLLRPRCRRLYHGCSDGAAACSVVGERVTVLTIDGGGIRGIIPGKVLEFLENELQQLDGPEARLADYFDYIAGTSTGGLITAMLATPGAAGDGRRRPLFAAKEICPFYQEHGPRIFPQRWCKLASTVAAVWGPKYNGRYLRDMVREVLGEMTVGDTLTNVVIPTFDVRLLQPVIFSTYDAKHSPLKNALLSDVCIGTSAAPTYLPAHCFRTHDGAGETREYNLIDGGVAANNPTMVAMTMITEEMIAEEKARLFLAKPPEECGRFLVLSIGTGMTSDEGLYTAEKCSRWGALGMLRFTSARLLRPWCHRLYHSGSAAAGSVAGERVTVLTIDGGGIRGIIPGKVLEFLETELQRLDGPEARLADYFDYIAGTSTGGLITAMLATPKEDGDGRRRPMFAAGEICPFYQEHGPRIFPQRWGKLASTVAAVWGPKYDGRYLRDMVREVLGETTVDGTLTNVVIPTFDVRLLQPVIFSTYDAKNSTLKNARLSDVCIGTSAAPTYLPAHYFETHDAASGETREYNLIDGGVAANNPTMVAMTMITEEMIAEEKAPLLLTKPPEKECGRFLVLSIGTGLTSDEGLYTAEKCSRWGALGWLRHRGMAPIIDIFMAGSSDMVDIHVGVKFQLLHIERNYLRIQEYQDYDPLKATAAAALDEATPENMRNLVGVGERMLEQQVTRVNVETGRYEKVSDEGSNADALIRMARQLSEERTARLQRRMGEVTAASACATGF</sequence>
<dbReference type="EC" id="3.1.1.-" evidence="8"/>
<feature type="short sequence motif" description="GXSXG" evidence="7">
    <location>
        <begin position="120"/>
        <end position="124"/>
    </location>
</feature>
<dbReference type="Proteomes" id="UP000006591">
    <property type="component" value="Chromosome 7"/>
</dbReference>
<comment type="domain">
    <text evidence="8">The nitrogen atoms of the two glycine residues in the GGXR motif define the oxyanion hole, and stabilize the oxyanion that forms during the nucleophilic attack by the catalytic serine during substrate cleavage.</text>
</comment>
<name>A0A0E0I3S7_ORYNI</name>
<protein>
    <recommendedName>
        <fullName evidence="8">Patatin</fullName>
        <ecNumber evidence="8">3.1.1.-</ecNumber>
    </recommendedName>
</protein>
<dbReference type="HOGENOM" id="CLU_430482_0_0_1"/>
<comment type="function">
    <text evidence="6">Possesses non-specific lipolytic acyl hydrolase (LAH) activity. Hydrolyzes phospholipids as well as galactolipids. May play a role in disease resistance.</text>
</comment>
<accession>A0A0E0I3S7</accession>
<organism evidence="10">
    <name type="scientific">Oryza nivara</name>
    <name type="common">Indian wild rice</name>
    <name type="synonym">Oryza sativa f. spontanea</name>
    <dbReference type="NCBI Taxonomy" id="4536"/>
    <lineage>
        <taxon>Eukaryota</taxon>
        <taxon>Viridiplantae</taxon>
        <taxon>Streptophyta</taxon>
        <taxon>Embryophyta</taxon>
        <taxon>Tracheophyta</taxon>
        <taxon>Spermatophyta</taxon>
        <taxon>Magnoliopsida</taxon>
        <taxon>Liliopsida</taxon>
        <taxon>Poales</taxon>
        <taxon>Poaceae</taxon>
        <taxon>BOP clade</taxon>
        <taxon>Oryzoideae</taxon>
        <taxon>Oryzeae</taxon>
        <taxon>Oryzinae</taxon>
        <taxon>Oryza</taxon>
    </lineage>
</organism>
<evidence type="ECO:0000256" key="8">
    <source>
        <dbReference type="RuleBase" id="RU361262"/>
    </source>
</evidence>
<dbReference type="GO" id="GO:0047372">
    <property type="term" value="F:monoacylglycerol lipase activity"/>
    <property type="evidence" value="ECO:0007669"/>
    <property type="project" value="TreeGrafter"/>
</dbReference>
<evidence type="ECO:0000256" key="6">
    <source>
        <dbReference type="ARBA" id="ARBA00025642"/>
    </source>
</evidence>
<dbReference type="EnsemblPlants" id="ONIVA07G21080.1">
    <property type="protein sequence ID" value="ONIVA07G21080.1"/>
    <property type="gene ID" value="ONIVA07G21080"/>
</dbReference>
<evidence type="ECO:0000313" key="11">
    <source>
        <dbReference type="Proteomes" id="UP000006591"/>
    </source>
</evidence>
<dbReference type="InterPro" id="IPR016035">
    <property type="entry name" value="Acyl_Trfase/lysoPLipase"/>
</dbReference>
<feature type="short sequence motif" description="GXGXXG" evidence="7">
    <location>
        <begin position="82"/>
        <end position="87"/>
    </location>
</feature>
<feature type="domain" description="PNPLA" evidence="9">
    <location>
        <begin position="376"/>
        <end position="584"/>
    </location>
</feature>
<evidence type="ECO:0000256" key="3">
    <source>
        <dbReference type="ARBA" id="ARBA00022821"/>
    </source>
</evidence>
<evidence type="ECO:0000256" key="2">
    <source>
        <dbReference type="ARBA" id="ARBA00022801"/>
    </source>
</evidence>
<comment type="similarity">
    <text evidence="1 8">Belongs to the patatin family.</text>
</comment>
<dbReference type="Pfam" id="PF01734">
    <property type="entry name" value="Patatin"/>
    <property type="match status" value="2"/>
</dbReference>
<reference evidence="10" key="1">
    <citation type="submission" date="2015-04" db="UniProtKB">
        <authorList>
            <consortium name="EnsemblPlants"/>
        </authorList>
    </citation>
    <scope>IDENTIFICATION</scope>
    <source>
        <strain evidence="10">SL10</strain>
    </source>
</reference>
<proteinExistence type="inferred from homology"/>
<dbReference type="STRING" id="4536.A0A0E0I3S7"/>
<keyword evidence="2 7" id="KW-0378">Hydrolase</keyword>
<dbReference type="PANTHER" id="PTHR32176">
    <property type="entry name" value="XYLOSE ISOMERASE"/>
    <property type="match status" value="1"/>
</dbReference>
<evidence type="ECO:0000259" key="9">
    <source>
        <dbReference type="PROSITE" id="PS51635"/>
    </source>
</evidence>